<sequence>MSPHRLRRYAGTPRYLREQRAARMEQVERCEMCGTPVAARHGHVVDVQRRALMCSCRACFLLFTRHRAHRSRYRAVPDRYLWDPERPVSAAEWDALGLPVDAAFLLRSGTGITVFHPSPAGATERPLDGDVWNGLAAEHPLLTVAERDVEAILFRRTGNGVDCFLVPIDVCYRLVGTVRLHWTGVDGGSHLHEHIDELFAEITDKALAL</sequence>
<evidence type="ECO:0000313" key="2">
    <source>
        <dbReference type="Proteomes" id="UP000649573"/>
    </source>
</evidence>
<dbReference type="RefSeq" id="WP_229812893.1">
    <property type="nucleotide sequence ID" value="NZ_BMRE01000022.1"/>
</dbReference>
<dbReference type="Pfam" id="PF19372">
    <property type="entry name" value="DUF5947"/>
    <property type="match status" value="1"/>
</dbReference>
<gene>
    <name evidence="1" type="ORF">GCM10010178_48630</name>
</gene>
<name>A0ABQ2USZ5_9PSEU</name>
<dbReference type="InterPro" id="IPR045991">
    <property type="entry name" value="DUF5947"/>
</dbReference>
<proteinExistence type="predicted"/>
<organism evidence="1 2">
    <name type="scientific">Lentzea flava</name>
    <dbReference type="NCBI Taxonomy" id="103732"/>
    <lineage>
        <taxon>Bacteria</taxon>
        <taxon>Bacillati</taxon>
        <taxon>Actinomycetota</taxon>
        <taxon>Actinomycetes</taxon>
        <taxon>Pseudonocardiales</taxon>
        <taxon>Pseudonocardiaceae</taxon>
        <taxon>Lentzea</taxon>
    </lineage>
</organism>
<accession>A0ABQ2USZ5</accession>
<comment type="caution">
    <text evidence="1">The sequence shown here is derived from an EMBL/GenBank/DDBJ whole genome shotgun (WGS) entry which is preliminary data.</text>
</comment>
<reference evidence="2" key="1">
    <citation type="journal article" date="2019" name="Int. J. Syst. Evol. Microbiol.">
        <title>The Global Catalogue of Microorganisms (GCM) 10K type strain sequencing project: providing services to taxonomists for standard genome sequencing and annotation.</title>
        <authorList>
            <consortium name="The Broad Institute Genomics Platform"/>
            <consortium name="The Broad Institute Genome Sequencing Center for Infectious Disease"/>
            <person name="Wu L."/>
            <person name="Ma J."/>
        </authorList>
    </citation>
    <scope>NUCLEOTIDE SEQUENCE [LARGE SCALE GENOMIC DNA]</scope>
    <source>
        <strain evidence="2">JCM 3296</strain>
    </source>
</reference>
<keyword evidence="2" id="KW-1185">Reference proteome</keyword>
<dbReference type="Proteomes" id="UP000649573">
    <property type="component" value="Unassembled WGS sequence"/>
</dbReference>
<dbReference type="EMBL" id="BMRE01000022">
    <property type="protein sequence ID" value="GGU50171.1"/>
    <property type="molecule type" value="Genomic_DNA"/>
</dbReference>
<evidence type="ECO:0000313" key="1">
    <source>
        <dbReference type="EMBL" id="GGU50171.1"/>
    </source>
</evidence>
<protein>
    <submittedName>
        <fullName evidence="1">Uncharacterized protein</fullName>
    </submittedName>
</protein>